<accession>W9GM30</accession>
<dbReference type="InterPro" id="IPR022002">
    <property type="entry name" value="ChsH2_Znr"/>
</dbReference>
<dbReference type="Gene3D" id="6.10.30.10">
    <property type="match status" value="1"/>
</dbReference>
<dbReference type="PANTHER" id="PTHR34075">
    <property type="entry name" value="BLR3430 PROTEIN"/>
    <property type="match status" value="1"/>
</dbReference>
<dbReference type="Pfam" id="PF01796">
    <property type="entry name" value="OB_ChsH2_C"/>
    <property type="match status" value="1"/>
</dbReference>
<name>W9GM30_9MICO</name>
<dbReference type="Pfam" id="PF12172">
    <property type="entry name" value="zf-ChsH2"/>
    <property type="match status" value="1"/>
</dbReference>
<evidence type="ECO:0000313" key="3">
    <source>
        <dbReference type="EMBL" id="EWT07316.1"/>
    </source>
</evidence>
<dbReference type="AlphaFoldDB" id="W9GM30"/>
<dbReference type="InterPro" id="IPR012340">
    <property type="entry name" value="NA-bd_OB-fold"/>
</dbReference>
<evidence type="ECO:0000313" key="4">
    <source>
        <dbReference type="Proteomes" id="UP000019494"/>
    </source>
</evidence>
<feature type="domain" description="ChsH2 rubredoxin-like zinc ribbon" evidence="2">
    <location>
        <begin position="27"/>
        <end position="63"/>
    </location>
</feature>
<feature type="domain" description="ChsH2 C-terminal OB-fold" evidence="1">
    <location>
        <begin position="64"/>
        <end position="126"/>
    </location>
</feature>
<dbReference type="EMBL" id="AWQS01000015">
    <property type="protein sequence ID" value="EWT07316.1"/>
    <property type="molecule type" value="Genomic_DNA"/>
</dbReference>
<dbReference type="InterPro" id="IPR002878">
    <property type="entry name" value="ChsH2_C"/>
</dbReference>
<keyword evidence="3" id="KW-0238">DNA-binding</keyword>
<dbReference type="PANTHER" id="PTHR34075:SF5">
    <property type="entry name" value="BLR3430 PROTEIN"/>
    <property type="match status" value="1"/>
</dbReference>
<dbReference type="Proteomes" id="UP000019494">
    <property type="component" value="Unassembled WGS sequence"/>
</dbReference>
<evidence type="ECO:0000259" key="1">
    <source>
        <dbReference type="Pfam" id="PF01796"/>
    </source>
</evidence>
<dbReference type="SUPFAM" id="SSF50249">
    <property type="entry name" value="Nucleic acid-binding proteins"/>
    <property type="match status" value="1"/>
</dbReference>
<organism evidence="3 4">
    <name type="scientific">Intrasporangium chromatireducens Q5-1</name>
    <dbReference type="NCBI Taxonomy" id="584657"/>
    <lineage>
        <taxon>Bacteria</taxon>
        <taxon>Bacillati</taxon>
        <taxon>Actinomycetota</taxon>
        <taxon>Actinomycetes</taxon>
        <taxon>Micrococcales</taxon>
        <taxon>Intrasporangiaceae</taxon>
        <taxon>Intrasporangium</taxon>
    </lineage>
</organism>
<dbReference type="GO" id="GO:0003677">
    <property type="term" value="F:DNA binding"/>
    <property type="evidence" value="ECO:0007669"/>
    <property type="project" value="UniProtKB-KW"/>
</dbReference>
<dbReference type="InterPro" id="IPR052513">
    <property type="entry name" value="Thioester_dehydratase-like"/>
</dbReference>
<comment type="caution">
    <text evidence="3">The sequence shown here is derived from an EMBL/GenBank/DDBJ whole genome shotgun (WGS) entry which is preliminary data.</text>
</comment>
<dbReference type="OrthoDB" id="7470921at2"/>
<proteinExistence type="predicted"/>
<dbReference type="RefSeq" id="WP_034713604.1">
    <property type="nucleotide sequence ID" value="NZ_AWQS01000015.1"/>
</dbReference>
<sequence length="144" mass="16543">MTIGTEKQMQETLAYPPRVTPFTRPFWDGLDTGVFRTTRCLDCSHITFPPKPICPDCWRSNLEWVDLTGRGTLYSFTEVSAAPATFADEAPYVLCLVDLDEGVRCLSRILAPWDRLRPDMRVKLKIRDTEPVRLFDFEIDEDAP</sequence>
<protein>
    <submittedName>
        <fullName evidence="3">DNA-binding protein</fullName>
    </submittedName>
</protein>
<dbReference type="PATRIC" id="fig|584657.3.peg.722"/>
<evidence type="ECO:0000259" key="2">
    <source>
        <dbReference type="Pfam" id="PF12172"/>
    </source>
</evidence>
<reference evidence="4" key="1">
    <citation type="submission" date="2013-08" db="EMBL/GenBank/DDBJ databases">
        <title>Intrasporangium oryzae NRRL B-24470.</title>
        <authorList>
            <person name="Liu H."/>
            <person name="Wang G."/>
        </authorList>
    </citation>
    <scope>NUCLEOTIDE SEQUENCE [LARGE SCALE GENOMIC DNA]</scope>
    <source>
        <strain evidence="4">Q5-1</strain>
    </source>
</reference>
<gene>
    <name evidence="3" type="ORF">N864_05525</name>
</gene>
<keyword evidence="4" id="KW-1185">Reference proteome</keyword>